<reference evidence="2 3" key="1">
    <citation type="journal article" date="2020" name="Nature">
        <title>Six reference-quality genomes reveal evolution of bat adaptations.</title>
        <authorList>
            <person name="Jebb D."/>
            <person name="Huang Z."/>
            <person name="Pippel M."/>
            <person name="Hughes G.M."/>
            <person name="Lavrichenko K."/>
            <person name="Devanna P."/>
            <person name="Winkler S."/>
            <person name="Jermiin L.S."/>
            <person name="Skirmuntt E.C."/>
            <person name="Katzourakis A."/>
            <person name="Burkitt-Gray L."/>
            <person name="Ray D.A."/>
            <person name="Sullivan K.A.M."/>
            <person name="Roscito J.G."/>
            <person name="Kirilenko B.M."/>
            <person name="Davalos L.M."/>
            <person name="Corthals A.P."/>
            <person name="Power M.L."/>
            <person name="Jones G."/>
            <person name="Ransome R.D."/>
            <person name="Dechmann D.K.N."/>
            <person name="Locatelli A.G."/>
            <person name="Puechmaille S.J."/>
            <person name="Fedrigo O."/>
            <person name="Jarvis E.D."/>
            <person name="Hiller M."/>
            <person name="Vernes S.C."/>
            <person name="Myers E.W."/>
            <person name="Teeling E.C."/>
        </authorList>
    </citation>
    <scope>NUCLEOTIDE SEQUENCE [LARGE SCALE GENOMIC DNA]</scope>
    <source>
        <strain evidence="2">MMyoMyo1</strain>
        <tissue evidence="2">Flight muscle</tissue>
    </source>
</reference>
<feature type="region of interest" description="Disordered" evidence="1">
    <location>
        <begin position="1"/>
        <end position="44"/>
    </location>
</feature>
<evidence type="ECO:0000313" key="2">
    <source>
        <dbReference type="EMBL" id="KAF6378700.1"/>
    </source>
</evidence>
<dbReference type="VEuPathDB" id="HostDB:GeneID_118670077"/>
<sequence length="127" mass="14117">MSRRPPPPSPPVEEMEDLTIEDNQPRRRRRPRRRRAHPSTWGDMKALQEEAARMAPEGNPSERTLFLLMCAIITANSQARAQHVWAAIPHPGLLMPVSADSLQFPAVQVSDCSVDLSCDGAELVSLP</sequence>
<proteinExistence type="predicted"/>
<feature type="compositionally biased region" description="Basic residues" evidence="1">
    <location>
        <begin position="26"/>
        <end position="37"/>
    </location>
</feature>
<evidence type="ECO:0000313" key="3">
    <source>
        <dbReference type="Proteomes" id="UP000527355"/>
    </source>
</evidence>
<gene>
    <name evidence="2" type="ORF">mMyoMyo1_009626</name>
</gene>
<keyword evidence="3" id="KW-1185">Reference proteome</keyword>
<organism evidence="2 3">
    <name type="scientific">Myotis myotis</name>
    <name type="common">Greater mouse-eared bat</name>
    <name type="synonym">Vespertilio myotis</name>
    <dbReference type="NCBI Taxonomy" id="51298"/>
    <lineage>
        <taxon>Eukaryota</taxon>
        <taxon>Metazoa</taxon>
        <taxon>Chordata</taxon>
        <taxon>Craniata</taxon>
        <taxon>Vertebrata</taxon>
        <taxon>Euteleostomi</taxon>
        <taxon>Mammalia</taxon>
        <taxon>Eutheria</taxon>
        <taxon>Laurasiatheria</taxon>
        <taxon>Chiroptera</taxon>
        <taxon>Yangochiroptera</taxon>
        <taxon>Vespertilionidae</taxon>
        <taxon>Myotis</taxon>
    </lineage>
</organism>
<accession>A0A7J7ZYA7</accession>
<dbReference type="EMBL" id="JABWUV010000002">
    <property type="protein sequence ID" value="KAF6378700.1"/>
    <property type="molecule type" value="Genomic_DNA"/>
</dbReference>
<dbReference type="AlphaFoldDB" id="A0A7J7ZYA7"/>
<evidence type="ECO:0000256" key="1">
    <source>
        <dbReference type="SAM" id="MobiDB-lite"/>
    </source>
</evidence>
<feature type="compositionally biased region" description="Pro residues" evidence="1">
    <location>
        <begin position="1"/>
        <end position="11"/>
    </location>
</feature>
<protein>
    <submittedName>
        <fullName evidence="2">Uncharacterized protein</fullName>
    </submittedName>
</protein>
<name>A0A7J7ZYA7_MYOMY</name>
<comment type="caution">
    <text evidence="2">The sequence shown here is derived from an EMBL/GenBank/DDBJ whole genome shotgun (WGS) entry which is preliminary data.</text>
</comment>
<dbReference type="Proteomes" id="UP000527355">
    <property type="component" value="Unassembled WGS sequence"/>
</dbReference>